<comment type="caution">
    <text evidence="3">The sequence shown here is derived from an EMBL/GenBank/DDBJ whole genome shotgun (WGS) entry which is preliminary data.</text>
</comment>
<accession>A0ABR5Q091</accession>
<dbReference type="Gene3D" id="1.10.10.10">
    <property type="entry name" value="Winged helix-like DNA-binding domain superfamily/Winged helix DNA-binding domain"/>
    <property type="match status" value="1"/>
</dbReference>
<dbReference type="EMBL" id="JQCP01000002">
    <property type="protein sequence ID" value="KRO02373.1"/>
    <property type="molecule type" value="Genomic_DNA"/>
</dbReference>
<evidence type="ECO:0000259" key="1">
    <source>
        <dbReference type="Pfam" id="PF14502"/>
    </source>
</evidence>
<dbReference type="Gene3D" id="3.40.190.10">
    <property type="entry name" value="Periplasmic binding protein-like II"/>
    <property type="match status" value="2"/>
</dbReference>
<gene>
    <name evidence="3" type="ORF">IV60_GL000806</name>
</gene>
<dbReference type="Proteomes" id="UP000051927">
    <property type="component" value="Unassembled WGS sequence"/>
</dbReference>
<feature type="domain" description="YhfZ helix-turn-helix" evidence="1">
    <location>
        <begin position="33"/>
        <end position="79"/>
    </location>
</feature>
<protein>
    <submittedName>
        <fullName evidence="3">Uncharacterized protein</fullName>
    </submittedName>
</protein>
<dbReference type="SUPFAM" id="SSF46785">
    <property type="entry name" value="Winged helix' DNA-binding domain"/>
    <property type="match status" value="1"/>
</dbReference>
<dbReference type="InterPro" id="IPR036388">
    <property type="entry name" value="WH-like_DNA-bd_sf"/>
</dbReference>
<feature type="domain" description="Uncharacterised protein YhfZ C-terminal" evidence="2">
    <location>
        <begin position="83"/>
        <end position="314"/>
    </location>
</feature>
<dbReference type="InterPro" id="IPR041444">
    <property type="entry name" value="HTH_41"/>
</dbReference>
<evidence type="ECO:0000313" key="3">
    <source>
        <dbReference type="EMBL" id="KRO02373.1"/>
    </source>
</evidence>
<keyword evidence="4" id="KW-1185">Reference proteome</keyword>
<reference evidence="3 4" key="1">
    <citation type="journal article" date="2015" name="Genome Announc.">
        <title>Expanding the biotechnology potential of lactobacilli through comparative genomics of 213 strains and associated genera.</title>
        <authorList>
            <person name="Sun Z."/>
            <person name="Harris H.M."/>
            <person name="McCann A."/>
            <person name="Guo C."/>
            <person name="Argimon S."/>
            <person name="Zhang W."/>
            <person name="Yang X."/>
            <person name="Jeffery I.B."/>
            <person name="Cooney J.C."/>
            <person name="Kagawa T.F."/>
            <person name="Liu W."/>
            <person name="Song Y."/>
            <person name="Salvetti E."/>
            <person name="Wrobel A."/>
            <person name="Rasinkangas P."/>
            <person name="Parkhill J."/>
            <person name="Rea M.C."/>
            <person name="O'Sullivan O."/>
            <person name="Ritari J."/>
            <person name="Douillard F.P."/>
            <person name="Paul Ross R."/>
            <person name="Yang R."/>
            <person name="Briner A.E."/>
            <person name="Felis G.E."/>
            <person name="de Vos W.M."/>
            <person name="Barrangou R."/>
            <person name="Klaenhammer T.R."/>
            <person name="Caufield P.W."/>
            <person name="Cui Y."/>
            <person name="Zhang H."/>
            <person name="O'Toole P.W."/>
        </authorList>
    </citation>
    <scope>NUCLEOTIDE SEQUENCE [LARGE SCALE GENOMIC DNA]</scope>
    <source>
        <strain evidence="3 4">DSM 7090</strain>
    </source>
</reference>
<dbReference type="InterPro" id="IPR032791">
    <property type="entry name" value="YhfZ_C"/>
</dbReference>
<proteinExistence type="predicted"/>
<evidence type="ECO:0000313" key="4">
    <source>
        <dbReference type="Proteomes" id="UP000051927"/>
    </source>
</evidence>
<evidence type="ECO:0000259" key="2">
    <source>
        <dbReference type="Pfam" id="PF14503"/>
    </source>
</evidence>
<dbReference type="NCBIfam" id="NF041241">
    <property type="entry name" value="YhfZ_full"/>
    <property type="match status" value="1"/>
</dbReference>
<sequence length="314" mass="34910">MAENSKGETMKKTLSKAGYAIQCVAGELCKCDVGDKIPTVTELEEQCGCSRGNIQKALSVLKEAKVIALEAHGQNGTYVTKIDYVLIANVCDKDIITGLMPLPYTTRYEGLATGLLSELNECGEIKGFLSFARGSENRIEALKNGFVDYVVLSRFAAEQYIASGFPLKIVLKFGPHTYVGRHVLLARQDSTDNQDLLKVGIDVSSADQSMLTKQYFKRMEVDYVPVQYMNIVKMLDEKSIDVGIWNEDDIHVLEDHLDIKPLHDPDEQSSNNEAVIVTLKNDALTQSLIAHLVDKERVLNIQKKVMSGNMLARY</sequence>
<dbReference type="Pfam" id="PF14503">
    <property type="entry name" value="YhfZ_C"/>
    <property type="match status" value="1"/>
</dbReference>
<name>A0ABR5Q091_9ACTN</name>
<dbReference type="Pfam" id="PF14502">
    <property type="entry name" value="HTH_41"/>
    <property type="match status" value="1"/>
</dbReference>
<organism evidence="3 4">
    <name type="scientific">Lancefieldella rimae</name>
    <dbReference type="NCBI Taxonomy" id="1383"/>
    <lineage>
        <taxon>Bacteria</taxon>
        <taxon>Bacillati</taxon>
        <taxon>Actinomycetota</taxon>
        <taxon>Coriobacteriia</taxon>
        <taxon>Coriobacteriales</taxon>
        <taxon>Atopobiaceae</taxon>
        <taxon>Lancefieldella</taxon>
    </lineage>
</organism>
<dbReference type="InterPro" id="IPR036390">
    <property type="entry name" value="WH_DNA-bd_sf"/>
</dbReference>
<dbReference type="SUPFAM" id="SSF53850">
    <property type="entry name" value="Periplasmic binding protein-like II"/>
    <property type="match status" value="1"/>
</dbReference>